<dbReference type="EMBL" id="AMZH03005523">
    <property type="protein sequence ID" value="RRT66204.1"/>
    <property type="molecule type" value="Genomic_DNA"/>
</dbReference>
<gene>
    <name evidence="2" type="ORF">B296_00027398</name>
</gene>
<reference evidence="2 3" key="1">
    <citation type="journal article" date="2014" name="Agronomy (Basel)">
        <title>A Draft Genome Sequence for Ensete ventricosum, the Drought-Tolerant Tree Against Hunger.</title>
        <authorList>
            <person name="Harrison J."/>
            <person name="Moore K.A."/>
            <person name="Paszkiewicz K."/>
            <person name="Jones T."/>
            <person name="Grant M."/>
            <person name="Ambacheew D."/>
            <person name="Muzemil S."/>
            <person name="Studholme D.J."/>
        </authorList>
    </citation>
    <scope>NUCLEOTIDE SEQUENCE [LARGE SCALE GENOMIC DNA]</scope>
</reference>
<dbReference type="AlphaFoldDB" id="A0A426ZQL0"/>
<sequence length="114" mass="12445">MQPTLVLLLLLQCSFSGVDKVLCFLLHLLPVAYLLLYDNNYTSRPLPSSHIFLSDCCDHGPHTRSSAESHPTNNSFYNSSFFLPATSRQRHPTGAATSTARMSSSSSIASKAPT</sequence>
<organism evidence="2 3">
    <name type="scientific">Ensete ventricosum</name>
    <name type="common">Abyssinian banana</name>
    <name type="synonym">Musa ensete</name>
    <dbReference type="NCBI Taxonomy" id="4639"/>
    <lineage>
        <taxon>Eukaryota</taxon>
        <taxon>Viridiplantae</taxon>
        <taxon>Streptophyta</taxon>
        <taxon>Embryophyta</taxon>
        <taxon>Tracheophyta</taxon>
        <taxon>Spermatophyta</taxon>
        <taxon>Magnoliopsida</taxon>
        <taxon>Liliopsida</taxon>
        <taxon>Zingiberales</taxon>
        <taxon>Musaceae</taxon>
        <taxon>Ensete</taxon>
    </lineage>
</organism>
<feature type="compositionally biased region" description="Low complexity" evidence="1">
    <location>
        <begin position="93"/>
        <end position="114"/>
    </location>
</feature>
<evidence type="ECO:0000313" key="2">
    <source>
        <dbReference type="EMBL" id="RRT66204.1"/>
    </source>
</evidence>
<accession>A0A426ZQL0</accession>
<protein>
    <submittedName>
        <fullName evidence="2">Uncharacterized protein</fullName>
    </submittedName>
</protein>
<feature type="region of interest" description="Disordered" evidence="1">
    <location>
        <begin position="88"/>
        <end position="114"/>
    </location>
</feature>
<evidence type="ECO:0000313" key="3">
    <source>
        <dbReference type="Proteomes" id="UP000287651"/>
    </source>
</evidence>
<evidence type="ECO:0000256" key="1">
    <source>
        <dbReference type="SAM" id="MobiDB-lite"/>
    </source>
</evidence>
<name>A0A426ZQL0_ENSVE</name>
<dbReference type="Proteomes" id="UP000287651">
    <property type="component" value="Unassembled WGS sequence"/>
</dbReference>
<comment type="caution">
    <text evidence="2">The sequence shown here is derived from an EMBL/GenBank/DDBJ whole genome shotgun (WGS) entry which is preliminary data.</text>
</comment>
<proteinExistence type="predicted"/>